<dbReference type="Gene3D" id="3.40.50.2000">
    <property type="entry name" value="Glycogen Phosphorylase B"/>
    <property type="match status" value="2"/>
</dbReference>
<dbReference type="Pfam" id="PF06722">
    <property type="entry name" value="EryCIII-like_C"/>
    <property type="match status" value="1"/>
</dbReference>
<sequence>MRVLLSTLPAAGHLFPTLPIGRALRERGHEVAVLTGGAMTPYIEPEGFEALPAGPSQSELIAQVAARHGAEGVFRPTAEGFAEMFGGARLDLAADQALGAARGWRPDLVVHEFTDTVGPLVATALGVPLATHGQGPGLPPPLTAALSRIAASRYAERGLAMPPTGAALGTLYIDGCPPALQTPGWRSLVPSTPLRPEPYAQPWAADADTPVWQDDGERPRVLVTFGTRFGDPAALAPLVRALSALDIELVLTVAPGRDAAEYEVDRARVRLVGFTPKDRLLAGVSAVVTHGGLGSVISALCHGIPLVVLPQAVDQFMQAERVAGAGVGVALAPPEADGDRVSKAVDQVLTDTAIRAAAREAAERIAELPGPGQIALRLEAFAAH</sequence>
<evidence type="ECO:0000256" key="3">
    <source>
        <dbReference type="ARBA" id="ARBA00022679"/>
    </source>
</evidence>
<dbReference type="InterPro" id="IPR002213">
    <property type="entry name" value="UDP_glucos_trans"/>
</dbReference>
<dbReference type="PANTHER" id="PTHR48050:SF13">
    <property type="entry name" value="STEROL 3-BETA-GLUCOSYLTRANSFERASE UGT80A2"/>
    <property type="match status" value="1"/>
</dbReference>
<evidence type="ECO:0000313" key="7">
    <source>
        <dbReference type="Proteomes" id="UP000675781"/>
    </source>
</evidence>
<evidence type="ECO:0000259" key="5">
    <source>
        <dbReference type="Pfam" id="PF21036"/>
    </source>
</evidence>
<accession>A0A941IKI9</accession>
<organism evidence="6 7">
    <name type="scientific">Actinospica durhamensis</name>
    <dbReference type="NCBI Taxonomy" id="1508375"/>
    <lineage>
        <taxon>Bacteria</taxon>
        <taxon>Bacillati</taxon>
        <taxon>Actinomycetota</taxon>
        <taxon>Actinomycetes</taxon>
        <taxon>Catenulisporales</taxon>
        <taxon>Actinospicaceae</taxon>
        <taxon>Actinospica</taxon>
    </lineage>
</organism>
<dbReference type="InterPro" id="IPR048284">
    <property type="entry name" value="EryCIII-like_N"/>
</dbReference>
<dbReference type="RefSeq" id="WP_212526417.1">
    <property type="nucleotide sequence ID" value="NZ_JAGSOG010000003.1"/>
</dbReference>
<keyword evidence="7" id="KW-1185">Reference proteome</keyword>
<dbReference type="SUPFAM" id="SSF53756">
    <property type="entry name" value="UDP-Glycosyltransferase/glycogen phosphorylase"/>
    <property type="match status" value="1"/>
</dbReference>
<name>A0A941IKI9_9ACTN</name>
<comment type="similarity">
    <text evidence="1">Belongs to the glycosyltransferase 28 family.</text>
</comment>
<protein>
    <submittedName>
        <fullName evidence="6">Glycosyltransferase family 1 protein</fullName>
    </submittedName>
</protein>
<gene>
    <name evidence="6" type="ORF">KDL01_01355</name>
</gene>
<dbReference type="Proteomes" id="UP000675781">
    <property type="component" value="Unassembled WGS sequence"/>
</dbReference>
<dbReference type="Pfam" id="PF21036">
    <property type="entry name" value="EryCIII-like_N"/>
    <property type="match status" value="1"/>
</dbReference>
<feature type="domain" description="Erythromycin biosynthesis protein CIII-like N-terminal" evidence="5">
    <location>
        <begin position="23"/>
        <end position="226"/>
    </location>
</feature>
<dbReference type="InterPro" id="IPR050426">
    <property type="entry name" value="Glycosyltransferase_28"/>
</dbReference>
<evidence type="ECO:0000313" key="6">
    <source>
        <dbReference type="EMBL" id="MBR7831885.1"/>
    </source>
</evidence>
<keyword evidence="2" id="KW-0328">Glycosyltransferase</keyword>
<dbReference type="GO" id="GO:0008194">
    <property type="term" value="F:UDP-glycosyltransferase activity"/>
    <property type="evidence" value="ECO:0007669"/>
    <property type="project" value="InterPro"/>
</dbReference>
<dbReference type="EMBL" id="JAGSOG010000003">
    <property type="protein sequence ID" value="MBR7831885.1"/>
    <property type="molecule type" value="Genomic_DNA"/>
</dbReference>
<dbReference type="CDD" id="cd03784">
    <property type="entry name" value="GT1_Gtf-like"/>
    <property type="match status" value="1"/>
</dbReference>
<evidence type="ECO:0000256" key="2">
    <source>
        <dbReference type="ARBA" id="ARBA00022676"/>
    </source>
</evidence>
<dbReference type="InterPro" id="IPR010610">
    <property type="entry name" value="EryCIII-like_C"/>
</dbReference>
<dbReference type="FunFam" id="3.40.50.2000:FF:000072">
    <property type="entry name" value="Glycosyl transferase"/>
    <property type="match status" value="1"/>
</dbReference>
<feature type="domain" description="Erythromycin biosynthesis protein CIII-like C-terminal" evidence="4">
    <location>
        <begin position="239"/>
        <end position="380"/>
    </location>
</feature>
<dbReference type="GO" id="GO:0017000">
    <property type="term" value="P:antibiotic biosynthetic process"/>
    <property type="evidence" value="ECO:0007669"/>
    <property type="project" value="UniProtKB-ARBA"/>
</dbReference>
<keyword evidence="3" id="KW-0808">Transferase</keyword>
<evidence type="ECO:0000256" key="1">
    <source>
        <dbReference type="ARBA" id="ARBA00006962"/>
    </source>
</evidence>
<dbReference type="PANTHER" id="PTHR48050">
    <property type="entry name" value="STEROL 3-BETA-GLUCOSYLTRANSFERASE"/>
    <property type="match status" value="1"/>
</dbReference>
<proteinExistence type="inferred from homology"/>
<reference evidence="6" key="1">
    <citation type="submission" date="2021-04" db="EMBL/GenBank/DDBJ databases">
        <title>Genome based classification of Actinospica acidithermotolerans sp. nov., an actinobacterium isolated from an Indonesian hot spring.</title>
        <authorList>
            <person name="Kusuma A.B."/>
            <person name="Putra K.E."/>
            <person name="Nafisah S."/>
            <person name="Loh J."/>
            <person name="Nouioui I."/>
            <person name="Goodfellow M."/>
        </authorList>
    </citation>
    <scope>NUCLEOTIDE SEQUENCE</scope>
    <source>
        <strain evidence="6">CSCA 57</strain>
    </source>
</reference>
<comment type="caution">
    <text evidence="6">The sequence shown here is derived from an EMBL/GenBank/DDBJ whole genome shotgun (WGS) entry which is preliminary data.</text>
</comment>
<dbReference type="GO" id="GO:0016758">
    <property type="term" value="F:hexosyltransferase activity"/>
    <property type="evidence" value="ECO:0007669"/>
    <property type="project" value="UniProtKB-ARBA"/>
</dbReference>
<evidence type="ECO:0000259" key="4">
    <source>
        <dbReference type="Pfam" id="PF06722"/>
    </source>
</evidence>
<dbReference type="AlphaFoldDB" id="A0A941IKI9"/>